<feature type="binding site" evidence="7">
    <location>
        <position position="126"/>
    </location>
    <ligand>
        <name>carbamoyl phosphate</name>
        <dbReference type="ChEBI" id="CHEBI:58228"/>
    </ligand>
</feature>
<dbReference type="RefSeq" id="WP_126449265.1">
    <property type="nucleotide sequence ID" value="NZ_AP018553.1"/>
</dbReference>
<comment type="similarity">
    <text evidence="2 7">Belongs to the aspartate/ornithine carbamoyltransferase superfamily. ATCase family.</text>
</comment>
<feature type="binding site" evidence="7">
    <location>
        <position position="98"/>
    </location>
    <ligand>
        <name>carbamoyl phosphate</name>
        <dbReference type="ChEBI" id="CHEBI:58228"/>
    </ligand>
</feature>
<keyword evidence="12" id="KW-1185">Reference proteome</keyword>
<feature type="domain" description="Aspartate/ornithine carbamoyltransferase carbamoyl-P binding" evidence="9">
    <location>
        <begin position="4"/>
        <end position="137"/>
    </location>
</feature>
<dbReference type="SUPFAM" id="SSF53671">
    <property type="entry name" value="Aspartate/ornithine carbamoyltransferase"/>
    <property type="match status" value="1"/>
</dbReference>
<dbReference type="Pfam" id="PF02729">
    <property type="entry name" value="OTCace_N"/>
    <property type="match status" value="1"/>
</dbReference>
<dbReference type="InterPro" id="IPR002082">
    <property type="entry name" value="Asp_carbamoyltransf"/>
</dbReference>
<evidence type="ECO:0000256" key="6">
    <source>
        <dbReference type="ARBA" id="ARBA00048859"/>
    </source>
</evidence>
<evidence type="ECO:0000313" key="11">
    <source>
        <dbReference type="EMBL" id="GGT91798.1"/>
    </source>
</evidence>
<dbReference type="GO" id="GO:0044205">
    <property type="term" value="P:'de novo' UMP biosynthetic process"/>
    <property type="evidence" value="ECO:0007669"/>
    <property type="project" value="UniProtKB-UniRule"/>
</dbReference>
<dbReference type="Proteomes" id="UP000616143">
    <property type="component" value="Unassembled WGS sequence"/>
</dbReference>
<evidence type="ECO:0000256" key="5">
    <source>
        <dbReference type="ARBA" id="ARBA00043884"/>
    </source>
</evidence>
<dbReference type="OrthoDB" id="7792at2157"/>
<dbReference type="NCBIfam" id="NF002032">
    <property type="entry name" value="PRK00856.1"/>
    <property type="match status" value="1"/>
</dbReference>
<dbReference type="Proteomes" id="UP000276741">
    <property type="component" value="Chromosome"/>
</dbReference>
<gene>
    <name evidence="7" type="primary">pyrB</name>
    <name evidence="11" type="ORF">GCM10007116_06900</name>
    <name evidence="10" type="ORF">HS1genome_0352</name>
</gene>
<feature type="binding site" evidence="7">
    <location>
        <position position="257"/>
    </location>
    <ligand>
        <name>carbamoyl phosphate</name>
        <dbReference type="ChEBI" id="CHEBI:58228"/>
    </ligand>
</feature>
<reference evidence="11" key="1">
    <citation type="journal article" date="2014" name="Int. J. Syst. Evol. Microbiol.">
        <title>Complete genome sequence of Corynebacterium casei LMG S-19264T (=DSM 44701T), isolated from a smear-ripened cheese.</title>
        <authorList>
            <consortium name="US DOE Joint Genome Institute (JGI-PGF)"/>
            <person name="Walter F."/>
            <person name="Albersmeier A."/>
            <person name="Kalinowski J."/>
            <person name="Ruckert C."/>
        </authorList>
    </citation>
    <scope>NUCLEOTIDE SEQUENCE</scope>
    <source>
        <strain evidence="11">JCM 31740</strain>
    </source>
</reference>
<dbReference type="GO" id="GO:0006207">
    <property type="term" value="P:'de novo' pyrimidine nucleobase biosynthetic process"/>
    <property type="evidence" value="ECO:0007669"/>
    <property type="project" value="InterPro"/>
</dbReference>
<feature type="binding site" evidence="7">
    <location>
        <position position="159"/>
    </location>
    <ligand>
        <name>L-aspartate</name>
        <dbReference type="ChEBI" id="CHEBI:29991"/>
    </ligand>
</feature>
<organism evidence="10 12">
    <name type="scientific">Sulfodiicoccus acidiphilus</name>
    <dbReference type="NCBI Taxonomy" id="1670455"/>
    <lineage>
        <taxon>Archaea</taxon>
        <taxon>Thermoproteota</taxon>
        <taxon>Thermoprotei</taxon>
        <taxon>Sulfolobales</taxon>
        <taxon>Sulfolobaceae</taxon>
        <taxon>Sulfodiicoccus</taxon>
    </lineage>
</organism>
<dbReference type="GO" id="GO:0004070">
    <property type="term" value="F:aspartate carbamoyltransferase activity"/>
    <property type="evidence" value="ECO:0007669"/>
    <property type="project" value="UniProtKB-UniRule"/>
</dbReference>
<evidence type="ECO:0000313" key="12">
    <source>
        <dbReference type="Proteomes" id="UP000276741"/>
    </source>
</evidence>
<proteinExistence type="inferred from homology"/>
<dbReference type="PANTHER" id="PTHR45753:SF6">
    <property type="entry name" value="ASPARTATE CARBAMOYLTRANSFERASE"/>
    <property type="match status" value="1"/>
</dbReference>
<feature type="binding site" evidence="7">
    <location>
        <position position="49"/>
    </location>
    <ligand>
        <name>carbamoyl phosphate</name>
        <dbReference type="ChEBI" id="CHEBI:58228"/>
    </ligand>
</feature>
<dbReference type="FunFam" id="3.40.50.1370:FF:000002">
    <property type="entry name" value="Aspartate carbamoyltransferase 2"/>
    <property type="match status" value="1"/>
</dbReference>
<feature type="binding site" evidence="7">
    <location>
        <position position="77"/>
    </location>
    <ligand>
        <name>L-aspartate</name>
        <dbReference type="ChEBI" id="CHEBI:29991"/>
    </ligand>
</feature>
<reference evidence="12" key="2">
    <citation type="submission" date="2018-04" db="EMBL/GenBank/DDBJ databases">
        <title>Complete genome sequence of Sulfodiicoccus acidiphilus strain HS-1.</title>
        <authorList>
            <person name="Sakai H.D."/>
            <person name="Kurosawa N."/>
        </authorList>
    </citation>
    <scope>NUCLEOTIDE SEQUENCE [LARGE SCALE GENOMIC DNA]</scope>
    <source>
        <strain evidence="12">HS-1</strain>
    </source>
</reference>
<evidence type="ECO:0000256" key="7">
    <source>
        <dbReference type="HAMAP-Rule" id="MF_00001"/>
    </source>
</evidence>
<reference evidence="11" key="4">
    <citation type="submission" date="2020-09" db="EMBL/GenBank/DDBJ databases">
        <authorList>
            <person name="Sun Q."/>
            <person name="Ohkuma M."/>
        </authorList>
    </citation>
    <scope>NUCLEOTIDE SEQUENCE</scope>
    <source>
        <strain evidence="11">JCM 31740</strain>
    </source>
</reference>
<dbReference type="PRINTS" id="PR00100">
    <property type="entry name" value="AOTCASE"/>
</dbReference>
<comment type="subunit">
    <text evidence="7">Heterooligomer of catalytic and regulatory chains.</text>
</comment>
<reference evidence="10" key="3">
    <citation type="journal article" date="2019" name="BMC Res. Notes">
        <title>Complete genome sequence of the Sulfodiicoccus acidiphilus strain HS-1T, the first crenarchaeon that lacks polB3, isolated from an acidic hot spring in Ohwaku-dani, Hakone, Japan.</title>
        <authorList>
            <person name="Sakai H.D."/>
            <person name="Kurosawa N."/>
        </authorList>
    </citation>
    <scope>NUCLEOTIDE SEQUENCE</scope>
    <source>
        <strain evidence="10">HS-1</strain>
    </source>
</reference>
<dbReference type="InterPro" id="IPR006130">
    <property type="entry name" value="Asp/Orn_carbamoylTrfase"/>
</dbReference>
<dbReference type="Gene3D" id="3.40.50.1370">
    <property type="entry name" value="Aspartate/ornithine carbamoyltransferase"/>
    <property type="match status" value="2"/>
</dbReference>
<accession>A0A348B1B1</accession>
<feature type="binding site" evidence="7">
    <location>
        <position position="218"/>
    </location>
    <ligand>
        <name>L-aspartate</name>
        <dbReference type="ChEBI" id="CHEBI:29991"/>
    </ligand>
</feature>
<dbReference type="AlphaFoldDB" id="A0A348B1B1"/>
<dbReference type="NCBIfam" id="TIGR00670">
    <property type="entry name" value="asp_carb_tr"/>
    <property type="match status" value="1"/>
</dbReference>
<dbReference type="GeneID" id="38665855"/>
<comment type="pathway">
    <text evidence="1 7">Pyrimidine metabolism; UMP biosynthesis via de novo pathway; (S)-dihydroorotate from bicarbonate: step 2/3.</text>
</comment>
<dbReference type="PRINTS" id="PR00101">
    <property type="entry name" value="ATCASE"/>
</dbReference>
<dbReference type="GO" id="GO:0006520">
    <property type="term" value="P:amino acid metabolic process"/>
    <property type="evidence" value="ECO:0007669"/>
    <property type="project" value="InterPro"/>
</dbReference>
<feature type="binding site" evidence="7">
    <location>
        <position position="48"/>
    </location>
    <ligand>
        <name>carbamoyl phosphate</name>
        <dbReference type="ChEBI" id="CHEBI:58228"/>
    </ligand>
</feature>
<protein>
    <recommendedName>
        <fullName evidence="7">Aspartate carbamoyltransferase</fullName>
        <ecNumber evidence="7">2.1.3.2</ecNumber>
    </recommendedName>
    <alternativeName>
        <fullName evidence="7">Aspartate transcarbamylase</fullName>
        <shortName evidence="7">ATCase</shortName>
    </alternativeName>
</protein>
<name>A0A348B1B1_9CREN</name>
<evidence type="ECO:0000256" key="2">
    <source>
        <dbReference type="ARBA" id="ARBA00008896"/>
    </source>
</evidence>
<evidence type="ECO:0000256" key="4">
    <source>
        <dbReference type="ARBA" id="ARBA00022975"/>
    </source>
</evidence>
<evidence type="ECO:0000259" key="9">
    <source>
        <dbReference type="Pfam" id="PF02729"/>
    </source>
</evidence>
<feature type="domain" description="Aspartate/ornithine carbamoyltransferase Asp/Orn-binding" evidence="8">
    <location>
        <begin position="145"/>
        <end position="291"/>
    </location>
</feature>
<dbReference type="PANTHER" id="PTHR45753">
    <property type="entry name" value="ORNITHINE CARBAMOYLTRANSFERASE, MITOCHONDRIAL"/>
    <property type="match status" value="1"/>
</dbReference>
<dbReference type="KEGG" id="sacd:HS1genome_0352"/>
<keyword evidence="4 7" id="KW-0665">Pyrimidine biosynthesis</keyword>
<evidence type="ECO:0000256" key="3">
    <source>
        <dbReference type="ARBA" id="ARBA00022679"/>
    </source>
</evidence>
<dbReference type="PROSITE" id="PS00097">
    <property type="entry name" value="CARBAMOYLTRANSFERASE"/>
    <property type="match status" value="1"/>
</dbReference>
<keyword evidence="3 7" id="KW-0808">Transferase</keyword>
<dbReference type="Pfam" id="PF00185">
    <property type="entry name" value="OTCace"/>
    <property type="match status" value="1"/>
</dbReference>
<dbReference type="EMBL" id="AP018553">
    <property type="protein sequence ID" value="BBD71963.1"/>
    <property type="molecule type" value="Genomic_DNA"/>
</dbReference>
<dbReference type="InterPro" id="IPR006131">
    <property type="entry name" value="Asp_carbamoyltransf_Asp/Orn-bd"/>
</dbReference>
<dbReference type="InterPro" id="IPR006132">
    <property type="entry name" value="Asp/Orn_carbamoyltranf_P-bd"/>
</dbReference>
<dbReference type="InterPro" id="IPR036901">
    <property type="entry name" value="Asp/Orn_carbamoylTrfase_sf"/>
</dbReference>
<dbReference type="EMBL" id="BMQS01000005">
    <property type="protein sequence ID" value="GGT91798.1"/>
    <property type="molecule type" value="Genomic_DNA"/>
</dbReference>
<dbReference type="EC" id="2.1.3.2" evidence="7"/>
<evidence type="ECO:0000313" key="10">
    <source>
        <dbReference type="EMBL" id="BBD71963.1"/>
    </source>
</evidence>
<evidence type="ECO:0000259" key="8">
    <source>
        <dbReference type="Pfam" id="PF00185"/>
    </source>
</evidence>
<comment type="catalytic activity">
    <reaction evidence="6 7">
        <text>carbamoyl phosphate + L-aspartate = N-carbamoyl-L-aspartate + phosphate + H(+)</text>
        <dbReference type="Rhea" id="RHEA:20013"/>
        <dbReference type="ChEBI" id="CHEBI:15378"/>
        <dbReference type="ChEBI" id="CHEBI:29991"/>
        <dbReference type="ChEBI" id="CHEBI:32814"/>
        <dbReference type="ChEBI" id="CHEBI:43474"/>
        <dbReference type="ChEBI" id="CHEBI:58228"/>
        <dbReference type="EC" id="2.1.3.2"/>
    </reaction>
</comment>
<feature type="binding site" evidence="7">
    <location>
        <position position="129"/>
    </location>
    <ligand>
        <name>carbamoyl phosphate</name>
        <dbReference type="ChEBI" id="CHEBI:58228"/>
    </ligand>
</feature>
<comment type="function">
    <text evidence="5 7">Catalyzes the condensation of carbamoyl phosphate and aspartate to form carbamoyl aspartate and inorganic phosphate, the committed step in the de novo pyrimidine nucleotide biosynthesis pathway.</text>
</comment>
<dbReference type="GO" id="GO:0016597">
    <property type="term" value="F:amino acid binding"/>
    <property type="evidence" value="ECO:0007669"/>
    <property type="project" value="InterPro"/>
</dbReference>
<dbReference type="UniPathway" id="UPA00070">
    <property type="reaction ID" value="UER00116"/>
</dbReference>
<dbReference type="HAMAP" id="MF_00001">
    <property type="entry name" value="Asp_carb_tr"/>
    <property type="match status" value="1"/>
</dbReference>
<sequence>MKGRSLISASELSRAEYEGLFQAASNVRRSQALSGKIVALAFFEPSTRTYLSFETAAERCGASVIGFQSETSTSVAKGENLGDTIRMLSSYADLIVMRHKLDGAAKFASAISKVPVVNAGDGKHEHPTQSIVDLYSVWRKFGSIDGLTYGLLGDLKYSRTVNSLLRALDKFSPRKVCLVSPPQLRTRQEILDGLRLNWEEVSDVWEILSDLDVLYVTRIQRERFPDELEYAKVRNSYRVDLKMVEAMKWSSVIMHPLPRVSEIDRKVDKDRRAYYFQQASYGVEVRMALLLGILGE</sequence>
<feature type="binding site" evidence="7">
    <location>
        <position position="258"/>
    </location>
    <ligand>
        <name>carbamoyl phosphate</name>
        <dbReference type="ChEBI" id="CHEBI:58228"/>
    </ligand>
</feature>
<evidence type="ECO:0000256" key="1">
    <source>
        <dbReference type="ARBA" id="ARBA00004852"/>
    </source>
</evidence>